<comment type="caution">
    <text evidence="1">The sequence shown here is derived from an EMBL/GenBank/DDBJ whole genome shotgun (WGS) entry which is preliminary data.</text>
</comment>
<organism evidence="1 2">
    <name type="scientific">Streptomyces crystallinus</name>
    <dbReference type="NCBI Taxonomy" id="68191"/>
    <lineage>
        <taxon>Bacteria</taxon>
        <taxon>Bacillati</taxon>
        <taxon>Actinomycetota</taxon>
        <taxon>Actinomycetes</taxon>
        <taxon>Kitasatosporales</taxon>
        <taxon>Streptomycetaceae</taxon>
        <taxon>Streptomyces</taxon>
    </lineage>
</organism>
<name>A0ABN1GWF5_9ACTN</name>
<gene>
    <name evidence="1" type="ORF">GCM10010394_60340</name>
</gene>
<evidence type="ECO:0000313" key="2">
    <source>
        <dbReference type="Proteomes" id="UP001500668"/>
    </source>
</evidence>
<dbReference type="Gene3D" id="2.130.10.10">
    <property type="entry name" value="YVTN repeat-like/Quinoprotein amine dehydrogenase"/>
    <property type="match status" value="2"/>
</dbReference>
<evidence type="ECO:0000313" key="1">
    <source>
        <dbReference type="EMBL" id="GAA0621600.1"/>
    </source>
</evidence>
<reference evidence="1 2" key="1">
    <citation type="journal article" date="2019" name="Int. J. Syst. Evol. Microbiol.">
        <title>The Global Catalogue of Microorganisms (GCM) 10K type strain sequencing project: providing services to taxonomists for standard genome sequencing and annotation.</title>
        <authorList>
            <consortium name="The Broad Institute Genomics Platform"/>
            <consortium name="The Broad Institute Genome Sequencing Center for Infectious Disease"/>
            <person name="Wu L."/>
            <person name="Ma J."/>
        </authorList>
    </citation>
    <scope>NUCLEOTIDE SEQUENCE [LARGE SCALE GENOMIC DNA]</scope>
    <source>
        <strain evidence="1 2">JCM 5067</strain>
    </source>
</reference>
<proteinExistence type="predicted"/>
<dbReference type="EMBL" id="BAAACA010000043">
    <property type="protein sequence ID" value="GAA0621600.1"/>
    <property type="molecule type" value="Genomic_DNA"/>
</dbReference>
<dbReference type="InterPro" id="IPR015943">
    <property type="entry name" value="WD40/YVTN_repeat-like_dom_sf"/>
</dbReference>
<dbReference type="SUPFAM" id="SSF75011">
    <property type="entry name" value="3-carboxy-cis,cis-mucoante lactonizing enzyme"/>
    <property type="match status" value="1"/>
</dbReference>
<protein>
    <submittedName>
        <fullName evidence="1">Uncharacterized protein</fullName>
    </submittedName>
</protein>
<accession>A0ABN1GWF5</accession>
<dbReference type="Proteomes" id="UP001500668">
    <property type="component" value="Unassembled WGS sequence"/>
</dbReference>
<keyword evidence="2" id="KW-1185">Reference proteome</keyword>
<sequence>MSRDEEQRDGPVRSELTVHPEGTWLYVGEPHGILRVPLGQDGRPEAPAEWTPGIRPYGVAADGTGTCLYVTDPAGERLLWHVLDAAGRPARGVGWQVYTPPGAGPAGTVVAHPSLPLLYVADRDEKTAVSCLPLGADHRPGDDGTTTLWVRGTAPFHKGLAVHPAGTHLYVSDPAGRTLNVFALRADGRADSDGPSLTHRVPPAPGPLAVHPAGECLYFADRETGTLHRAALAPGGLLDQDTDPEQLPGFTVPGCTGVAVHPRGTYLYAATAITLAVTELNTLTGRPSGRPVTLPLPRRRA</sequence>
<dbReference type="RefSeq" id="WP_344078898.1">
    <property type="nucleotide sequence ID" value="NZ_BAAACA010000043.1"/>
</dbReference>